<keyword evidence="4" id="KW-1185">Reference proteome</keyword>
<dbReference type="EMBL" id="JAUJEB010000003">
    <property type="protein sequence ID" value="MDN5213651.1"/>
    <property type="molecule type" value="Genomic_DNA"/>
</dbReference>
<accession>A0ABT8LB97</accession>
<evidence type="ECO:0000259" key="1">
    <source>
        <dbReference type="Pfam" id="PF03435"/>
    </source>
</evidence>
<dbReference type="Pfam" id="PF16653">
    <property type="entry name" value="Sacchrp_dh_C"/>
    <property type="match status" value="1"/>
</dbReference>
<comment type="caution">
    <text evidence="3">The sequence shown here is derived from an EMBL/GenBank/DDBJ whole genome shotgun (WGS) entry which is preliminary data.</text>
</comment>
<dbReference type="PANTHER" id="PTHR43796">
    <property type="entry name" value="CARBOXYNORSPERMIDINE SYNTHASE"/>
    <property type="match status" value="1"/>
</dbReference>
<dbReference type="SUPFAM" id="SSF51735">
    <property type="entry name" value="NAD(P)-binding Rossmann-fold domains"/>
    <property type="match status" value="1"/>
</dbReference>
<evidence type="ECO:0000259" key="2">
    <source>
        <dbReference type="Pfam" id="PF16653"/>
    </source>
</evidence>
<dbReference type="RefSeq" id="WP_346758988.1">
    <property type="nucleotide sequence ID" value="NZ_JAUJEB010000003.1"/>
</dbReference>
<reference evidence="3" key="1">
    <citation type="submission" date="2023-06" db="EMBL/GenBank/DDBJ databases">
        <title>Genomic of Agaribacillus aureum.</title>
        <authorList>
            <person name="Wang G."/>
        </authorList>
    </citation>
    <scope>NUCLEOTIDE SEQUENCE</scope>
    <source>
        <strain evidence="3">BMA12</strain>
    </source>
</reference>
<dbReference type="Proteomes" id="UP001172083">
    <property type="component" value="Unassembled WGS sequence"/>
</dbReference>
<sequence>MKILALGGAGKICREAALDLVQFGDFEKITIADYNENTAREVATWLGSPKVDHTCINVLDRETTVKLMRDYDLVMDGTTISLNDQSTACIAEAGCHGINLNGFGEEYKYSKLFEQAGKVFVPGFGMTPGTTNMMAVHAANQLDSVEIIRVSHGAFRPIAFSASIAETTTYEYDPDLPGRIVFEDGEFKQVKPFARPRDIALPEPYGTHPQYIIPHSETVTLAEYLSDKGVRLIEVRGTWPPENMKLIRALYDWGFMQNNKVNVNGNEIGIMDAIAQYLIQSRKGKETQLYGYALHVEVIGERNGKKYQHILTHTHPLSDGSEKGWEKLRAYTRCVGIPMAIGVHLICKGQYRGTGALIPEKVFNPVDVFAELEKRRIMIHEEINEYSQEIDVKNTVIPQ</sequence>
<evidence type="ECO:0000313" key="4">
    <source>
        <dbReference type="Proteomes" id="UP001172083"/>
    </source>
</evidence>
<feature type="domain" description="Saccharopine dehydrogenase NADP binding" evidence="1">
    <location>
        <begin position="4"/>
        <end position="102"/>
    </location>
</feature>
<dbReference type="Pfam" id="PF03435">
    <property type="entry name" value="Sacchrp_dh_NADP"/>
    <property type="match status" value="1"/>
</dbReference>
<dbReference type="PANTHER" id="PTHR43796:SF2">
    <property type="entry name" value="CARBOXYNORSPERMIDINE SYNTHASE"/>
    <property type="match status" value="1"/>
</dbReference>
<evidence type="ECO:0000313" key="3">
    <source>
        <dbReference type="EMBL" id="MDN5213651.1"/>
    </source>
</evidence>
<dbReference type="InterPro" id="IPR036291">
    <property type="entry name" value="NAD(P)-bd_dom_sf"/>
</dbReference>
<dbReference type="Gene3D" id="3.40.50.720">
    <property type="entry name" value="NAD(P)-binding Rossmann-like Domain"/>
    <property type="match status" value="2"/>
</dbReference>
<name>A0ABT8LB97_9BACT</name>
<dbReference type="Gene3D" id="3.30.360.10">
    <property type="entry name" value="Dihydrodipicolinate Reductase, domain 2"/>
    <property type="match status" value="1"/>
</dbReference>
<proteinExistence type="predicted"/>
<protein>
    <submittedName>
        <fullName evidence="3">Saccharopine dehydrogenase C-terminal domain-containing protein</fullName>
    </submittedName>
</protein>
<dbReference type="InterPro" id="IPR005097">
    <property type="entry name" value="Sacchrp_dh_NADP-bd"/>
</dbReference>
<dbReference type="InterPro" id="IPR032095">
    <property type="entry name" value="Sacchrp_dh-like_C"/>
</dbReference>
<organism evidence="3 4">
    <name type="scientific">Agaribacillus aureus</name>
    <dbReference type="NCBI Taxonomy" id="3051825"/>
    <lineage>
        <taxon>Bacteria</taxon>
        <taxon>Pseudomonadati</taxon>
        <taxon>Bacteroidota</taxon>
        <taxon>Cytophagia</taxon>
        <taxon>Cytophagales</taxon>
        <taxon>Splendidivirgaceae</taxon>
        <taxon>Agaribacillus</taxon>
    </lineage>
</organism>
<gene>
    <name evidence="3" type="ORF">QQ020_16385</name>
</gene>
<feature type="domain" description="Saccharopine dehydrogenase-like C-terminal" evidence="2">
    <location>
        <begin position="125"/>
        <end position="375"/>
    </location>
</feature>